<protein>
    <submittedName>
        <fullName evidence="2">4355_t:CDS:1</fullName>
    </submittedName>
</protein>
<comment type="caution">
    <text evidence="2">The sequence shown here is derived from an EMBL/GenBank/DDBJ whole genome shotgun (WGS) entry which is preliminary data.</text>
</comment>
<dbReference type="Proteomes" id="UP000789706">
    <property type="component" value="Unassembled WGS sequence"/>
</dbReference>
<dbReference type="EMBL" id="CAJVPK010002597">
    <property type="protein sequence ID" value="CAG8615192.1"/>
    <property type="molecule type" value="Genomic_DNA"/>
</dbReference>
<keyword evidence="3" id="KW-1185">Reference proteome</keyword>
<reference evidence="2" key="1">
    <citation type="submission" date="2021-06" db="EMBL/GenBank/DDBJ databases">
        <authorList>
            <person name="Kallberg Y."/>
            <person name="Tangrot J."/>
            <person name="Rosling A."/>
        </authorList>
    </citation>
    <scope>NUCLEOTIDE SEQUENCE</scope>
    <source>
        <strain evidence="2">AZ414A</strain>
    </source>
</reference>
<name>A0A9N9CX47_9GLOM</name>
<proteinExistence type="predicted"/>
<feature type="non-terminal residue" evidence="2">
    <location>
        <position position="1"/>
    </location>
</feature>
<gene>
    <name evidence="2" type="ORF">DEBURN_LOCUS10138</name>
</gene>
<dbReference type="OrthoDB" id="2425129at2759"/>
<organism evidence="2 3">
    <name type="scientific">Diversispora eburnea</name>
    <dbReference type="NCBI Taxonomy" id="1213867"/>
    <lineage>
        <taxon>Eukaryota</taxon>
        <taxon>Fungi</taxon>
        <taxon>Fungi incertae sedis</taxon>
        <taxon>Mucoromycota</taxon>
        <taxon>Glomeromycotina</taxon>
        <taxon>Glomeromycetes</taxon>
        <taxon>Diversisporales</taxon>
        <taxon>Diversisporaceae</taxon>
        <taxon>Diversispora</taxon>
    </lineage>
</organism>
<sequence length="536" mass="62275">LLQVPPKAKRFYIFIPKRIAKASEEFGLFIEEQRLFGRLVPRRDKTLTITAVWEAPVVLRRDKTHTFTDHRLCNKDVDNFWNEIEDECLNRQYTDEKKRLQLDQVKVARVMAQGTEGGVRNIMKNVNTELEEPIAHAIQPKKLKRKYDADEENLGINGSSDNINIESTELDPNDEINIKDNEISEFDPLSDLSDSESYVSETDSESELPPVQKYPNVDSPRDDWILPSGQSIRTIIKGPNILHKSHPSRLGIIRIGIKVRKPEWIKDEDWLYLNSSVEFPNFKLSSKTEELLTLLLETGSLTEYKQAIRKAKFDNDIDAEMEFVKMFFGGSSMIHPMLQCLMNTTDRITYNPGEIYLEASANQRLIRRKLKPDDDKPLGMKVDGIFHTPGDKGIEIGMIEISGGYLNSDTPRYIKDHVKGYWGCRDILNDTVKKYNRGDYKILRNLRTWFFHVHGQEVQVWGMDIPVSKIYRMFLISTFSLPVNWDEHYELVHALRILWNLGRGLDDSFKLLEEFKKSHRRNTALHSRTSLLKNYI</sequence>
<evidence type="ECO:0000313" key="3">
    <source>
        <dbReference type="Proteomes" id="UP000789706"/>
    </source>
</evidence>
<feature type="region of interest" description="Disordered" evidence="1">
    <location>
        <begin position="190"/>
        <end position="220"/>
    </location>
</feature>
<accession>A0A9N9CX47</accession>
<feature type="non-terminal residue" evidence="2">
    <location>
        <position position="536"/>
    </location>
</feature>
<dbReference type="AlphaFoldDB" id="A0A9N9CX47"/>
<evidence type="ECO:0000313" key="2">
    <source>
        <dbReference type="EMBL" id="CAG8615192.1"/>
    </source>
</evidence>
<evidence type="ECO:0000256" key="1">
    <source>
        <dbReference type="SAM" id="MobiDB-lite"/>
    </source>
</evidence>